<organism evidence="1">
    <name type="scientific">Anguilla anguilla</name>
    <name type="common">European freshwater eel</name>
    <name type="synonym">Muraena anguilla</name>
    <dbReference type="NCBI Taxonomy" id="7936"/>
    <lineage>
        <taxon>Eukaryota</taxon>
        <taxon>Metazoa</taxon>
        <taxon>Chordata</taxon>
        <taxon>Craniata</taxon>
        <taxon>Vertebrata</taxon>
        <taxon>Euteleostomi</taxon>
        <taxon>Actinopterygii</taxon>
        <taxon>Neopterygii</taxon>
        <taxon>Teleostei</taxon>
        <taxon>Anguilliformes</taxon>
        <taxon>Anguillidae</taxon>
        <taxon>Anguilla</taxon>
    </lineage>
</organism>
<protein>
    <submittedName>
        <fullName evidence="1">Uncharacterized protein</fullName>
    </submittedName>
</protein>
<name>A0A0E9VQ11_ANGAN</name>
<dbReference type="EMBL" id="GBXM01029122">
    <property type="protein sequence ID" value="JAH79455.1"/>
    <property type="molecule type" value="Transcribed_RNA"/>
</dbReference>
<evidence type="ECO:0000313" key="1">
    <source>
        <dbReference type="EMBL" id="JAH79455.1"/>
    </source>
</evidence>
<reference evidence="1" key="1">
    <citation type="submission" date="2014-11" db="EMBL/GenBank/DDBJ databases">
        <authorList>
            <person name="Amaro Gonzalez C."/>
        </authorList>
    </citation>
    <scope>NUCLEOTIDE SEQUENCE</scope>
</reference>
<reference evidence="1" key="2">
    <citation type="journal article" date="2015" name="Fish Shellfish Immunol.">
        <title>Early steps in the European eel (Anguilla anguilla)-Vibrio vulnificus interaction in the gills: Role of the RtxA13 toxin.</title>
        <authorList>
            <person name="Callol A."/>
            <person name="Pajuelo D."/>
            <person name="Ebbesson L."/>
            <person name="Teles M."/>
            <person name="MacKenzie S."/>
            <person name="Amaro C."/>
        </authorList>
    </citation>
    <scope>NUCLEOTIDE SEQUENCE</scope>
</reference>
<dbReference type="GO" id="GO:0022008">
    <property type="term" value="P:neurogenesis"/>
    <property type="evidence" value="ECO:0007669"/>
    <property type="project" value="TreeGrafter"/>
</dbReference>
<dbReference type="GO" id="GO:0005829">
    <property type="term" value="C:cytosol"/>
    <property type="evidence" value="ECO:0007669"/>
    <property type="project" value="TreeGrafter"/>
</dbReference>
<proteinExistence type="predicted"/>
<dbReference type="AlphaFoldDB" id="A0A0E9VQ11"/>
<sequence length="69" mass="7949">MYIYNTHNAQKRMYNRLCHKINGINGFISRNALMFNNELMADVHFIVGPPGESQKVPAHKVSLHLCCYV</sequence>
<dbReference type="PANTHER" id="PTHR45774">
    <property type="entry name" value="BTB/POZ DOMAIN-CONTAINING"/>
    <property type="match status" value="1"/>
</dbReference>
<accession>A0A0E9VQ11</accession>
<dbReference type="PANTHER" id="PTHR45774:SF5">
    <property type="entry name" value="BTB_POZ DOMAIN-CONTAINING PROTEIN 6"/>
    <property type="match status" value="1"/>
</dbReference>